<dbReference type="Proteomes" id="UP001519344">
    <property type="component" value="Unassembled WGS sequence"/>
</dbReference>
<sequence length="62" mass="7121">MPRNQEHNFEVIGYFFEPDYAVSAKRNDVRTGKDKVPEIGLKSVVKNFKCQNSLRVSMSCIV</sequence>
<comment type="caution">
    <text evidence="1">The sequence shown here is derived from an EMBL/GenBank/DDBJ whole genome shotgun (WGS) entry which is preliminary data.</text>
</comment>
<gene>
    <name evidence="1" type="ORF">J2Z65_006107</name>
</gene>
<proteinExistence type="predicted"/>
<evidence type="ECO:0000313" key="2">
    <source>
        <dbReference type="Proteomes" id="UP001519344"/>
    </source>
</evidence>
<keyword evidence="2" id="KW-1185">Reference proteome</keyword>
<accession>A0ABS4I901</accession>
<name>A0ABS4I901_9BACL</name>
<dbReference type="EMBL" id="JAGGKV010000026">
    <property type="protein sequence ID" value="MBP1966846.1"/>
    <property type="molecule type" value="Genomic_DNA"/>
</dbReference>
<evidence type="ECO:0000313" key="1">
    <source>
        <dbReference type="EMBL" id="MBP1966846.1"/>
    </source>
</evidence>
<protein>
    <submittedName>
        <fullName evidence="1">Uncharacterized protein</fullName>
    </submittedName>
</protein>
<organism evidence="1 2">
    <name type="scientific">Paenibacillus aceris</name>
    <dbReference type="NCBI Taxonomy" id="869555"/>
    <lineage>
        <taxon>Bacteria</taxon>
        <taxon>Bacillati</taxon>
        <taxon>Bacillota</taxon>
        <taxon>Bacilli</taxon>
        <taxon>Bacillales</taxon>
        <taxon>Paenibacillaceae</taxon>
        <taxon>Paenibacillus</taxon>
    </lineage>
</organism>
<reference evidence="1 2" key="1">
    <citation type="submission" date="2021-03" db="EMBL/GenBank/DDBJ databases">
        <title>Genomic Encyclopedia of Type Strains, Phase IV (KMG-IV): sequencing the most valuable type-strain genomes for metagenomic binning, comparative biology and taxonomic classification.</title>
        <authorList>
            <person name="Goeker M."/>
        </authorList>
    </citation>
    <scope>NUCLEOTIDE SEQUENCE [LARGE SCALE GENOMIC DNA]</scope>
    <source>
        <strain evidence="1 2">DSM 24950</strain>
    </source>
</reference>